<dbReference type="EMBL" id="SHAH01000024">
    <property type="protein sequence ID" value="RZO76809.1"/>
    <property type="molecule type" value="Genomic_DNA"/>
</dbReference>
<evidence type="ECO:0000259" key="3">
    <source>
        <dbReference type="Pfam" id="PF02230"/>
    </source>
</evidence>
<dbReference type="PANTHER" id="PTHR10655:SF17">
    <property type="entry name" value="LYSOPHOSPHOLIPASE-LIKE PROTEIN 1"/>
    <property type="match status" value="1"/>
</dbReference>
<dbReference type="InterPro" id="IPR050565">
    <property type="entry name" value="LYPA1-2/EST-like"/>
</dbReference>
<proteinExistence type="inferred from homology"/>
<gene>
    <name evidence="4" type="ORF">EVA69_02550</name>
</gene>
<reference evidence="4 5" key="1">
    <citation type="submission" date="2019-02" db="EMBL/GenBank/DDBJ databases">
        <title>Prokaryotic population dynamics and viral predation in marine succession experiment using metagenomics: the confinement effect.</title>
        <authorList>
            <person name="Haro-Moreno J.M."/>
            <person name="Rodriguez-Valera F."/>
            <person name="Lopez-Perez M."/>
        </authorList>
    </citation>
    <scope>NUCLEOTIDE SEQUENCE [LARGE SCALE GENOMIC DNA]</scope>
    <source>
        <strain evidence="4">MED-G158</strain>
    </source>
</reference>
<evidence type="ECO:0000256" key="2">
    <source>
        <dbReference type="ARBA" id="ARBA00022801"/>
    </source>
</evidence>
<comment type="caution">
    <text evidence="4">The sequence shown here is derived from an EMBL/GenBank/DDBJ whole genome shotgun (WGS) entry which is preliminary data.</text>
</comment>
<dbReference type="InterPro" id="IPR029058">
    <property type="entry name" value="AB_hydrolase_fold"/>
</dbReference>
<dbReference type="AlphaFoldDB" id="A0A520S2X8"/>
<dbReference type="SUPFAM" id="SSF53474">
    <property type="entry name" value="alpha/beta-Hydrolases"/>
    <property type="match status" value="1"/>
</dbReference>
<dbReference type="PANTHER" id="PTHR10655">
    <property type="entry name" value="LYSOPHOSPHOLIPASE-RELATED"/>
    <property type="match status" value="1"/>
</dbReference>
<protein>
    <submittedName>
        <fullName evidence="4">Carboxylesterase</fullName>
    </submittedName>
</protein>
<comment type="similarity">
    <text evidence="1">Belongs to the AB hydrolase superfamily. AB hydrolase 2 family.</text>
</comment>
<evidence type="ECO:0000313" key="4">
    <source>
        <dbReference type="EMBL" id="RZO76809.1"/>
    </source>
</evidence>
<feature type="domain" description="Phospholipase/carboxylesterase/thioesterase" evidence="3">
    <location>
        <begin position="13"/>
        <end position="216"/>
    </location>
</feature>
<dbReference type="Pfam" id="PF02230">
    <property type="entry name" value="Abhydrolase_2"/>
    <property type="match status" value="1"/>
</dbReference>
<dbReference type="InterPro" id="IPR003140">
    <property type="entry name" value="PLipase/COase/thioEstase"/>
</dbReference>
<dbReference type="Gene3D" id="3.40.50.1820">
    <property type="entry name" value="alpha/beta hydrolase"/>
    <property type="match status" value="1"/>
</dbReference>
<name>A0A520S2X8_9GAMM</name>
<dbReference type="Proteomes" id="UP000320404">
    <property type="component" value="Unassembled WGS sequence"/>
</dbReference>
<evidence type="ECO:0000313" key="5">
    <source>
        <dbReference type="Proteomes" id="UP000320404"/>
    </source>
</evidence>
<keyword evidence="2" id="KW-0378">Hydrolase</keyword>
<accession>A0A520S2X8</accession>
<sequence>MEYLPAVEIEYPKGEPVNAAIIWLHGLGADGNDFAPIVPQLELPAGLGVRFIFPHAPSIPVTINNGFVMPAWYDIKQLDVDRHVDTDQLKQSASWVHDLIDREVARGVPSERIIVAGFSQGGAVSFEAALTYPKTLAGIMALSTYFATADSIEINPIQNTIPVMIGHGSLDPVVAEALGRKSVATLQNLGFNPEYFVYTMEHAVCPQEIVDIGAWIGRTLSAAP</sequence>
<organism evidence="4 5">
    <name type="scientific">OM182 bacterium</name>
    <dbReference type="NCBI Taxonomy" id="2510334"/>
    <lineage>
        <taxon>Bacteria</taxon>
        <taxon>Pseudomonadati</taxon>
        <taxon>Pseudomonadota</taxon>
        <taxon>Gammaproteobacteria</taxon>
        <taxon>OMG group</taxon>
        <taxon>OM182 clade</taxon>
    </lineage>
</organism>
<dbReference type="GO" id="GO:0016787">
    <property type="term" value="F:hydrolase activity"/>
    <property type="evidence" value="ECO:0007669"/>
    <property type="project" value="UniProtKB-KW"/>
</dbReference>
<evidence type="ECO:0000256" key="1">
    <source>
        <dbReference type="ARBA" id="ARBA00006499"/>
    </source>
</evidence>